<keyword evidence="3" id="KW-1185">Reference proteome</keyword>
<evidence type="ECO:0000313" key="2">
    <source>
        <dbReference type="EMBL" id="KSU84727.1"/>
    </source>
</evidence>
<feature type="compositionally biased region" description="Basic and acidic residues" evidence="1">
    <location>
        <begin position="43"/>
        <end position="59"/>
    </location>
</feature>
<feature type="region of interest" description="Disordered" evidence="1">
    <location>
        <begin position="1"/>
        <end position="75"/>
    </location>
</feature>
<protein>
    <submittedName>
        <fullName evidence="2">Uncharacterized protein</fullName>
    </submittedName>
</protein>
<dbReference type="OrthoDB" id="2943180at2"/>
<gene>
    <name evidence="2" type="ORF">AS030_04125</name>
</gene>
<dbReference type="EMBL" id="LNQN01000001">
    <property type="protein sequence ID" value="KSU84727.1"/>
    <property type="molecule type" value="Genomic_DNA"/>
</dbReference>
<dbReference type="RefSeq" id="WP_061968715.1">
    <property type="nucleotide sequence ID" value="NZ_FMAV01000001.1"/>
</dbReference>
<dbReference type="Proteomes" id="UP000054099">
    <property type="component" value="Unassembled WGS sequence"/>
</dbReference>
<dbReference type="AlphaFoldDB" id="A0A0V8JC19"/>
<reference evidence="2 3" key="1">
    <citation type="journal article" date="2014" name="Antonie Van Leeuwenhoek">
        <title>Fictibacillus enclensis sp. nov., isolated from marine sediment.</title>
        <authorList>
            <person name="Dastager S.G."/>
            <person name="Mawlankar R."/>
            <person name="Srinivasan K."/>
            <person name="Tang S.K."/>
            <person name="Lee J.C."/>
            <person name="Ramana V.V."/>
            <person name="Shouche Y.S."/>
        </authorList>
    </citation>
    <scope>NUCLEOTIDE SEQUENCE [LARGE SCALE GENOMIC DNA]</scope>
    <source>
        <strain evidence="2 3">NIO-1003</strain>
    </source>
</reference>
<organism evidence="2 3">
    <name type="scientific">Fictibacillus enclensis</name>
    <dbReference type="NCBI Taxonomy" id="1017270"/>
    <lineage>
        <taxon>Bacteria</taxon>
        <taxon>Bacillati</taxon>
        <taxon>Bacillota</taxon>
        <taxon>Bacilli</taxon>
        <taxon>Bacillales</taxon>
        <taxon>Fictibacillaceae</taxon>
        <taxon>Fictibacillus</taxon>
    </lineage>
</organism>
<sequence length="75" mass="8847">MDNDKKQDKLLDRNDRNEAFEKSQKKQLERDQLVMPTDDLPLEDIKDESIEERNKEETKSTSSSEKNLNPPEGKR</sequence>
<comment type="caution">
    <text evidence="2">The sequence shown here is derived from an EMBL/GenBank/DDBJ whole genome shotgun (WGS) entry which is preliminary data.</text>
</comment>
<evidence type="ECO:0000256" key="1">
    <source>
        <dbReference type="SAM" id="MobiDB-lite"/>
    </source>
</evidence>
<name>A0A0V8JC19_9BACL</name>
<accession>A0A0V8JC19</accession>
<proteinExistence type="predicted"/>
<feature type="compositionally biased region" description="Basic and acidic residues" evidence="1">
    <location>
        <begin position="1"/>
        <end position="32"/>
    </location>
</feature>
<evidence type="ECO:0000313" key="3">
    <source>
        <dbReference type="Proteomes" id="UP000054099"/>
    </source>
</evidence>